<feature type="non-terminal residue" evidence="1">
    <location>
        <position position="121"/>
    </location>
</feature>
<comment type="caution">
    <text evidence="1">The sequence shown here is derived from an EMBL/GenBank/DDBJ whole genome shotgun (WGS) entry which is preliminary data.</text>
</comment>
<protein>
    <submittedName>
        <fullName evidence="1">Uncharacterized protein</fullName>
    </submittedName>
</protein>
<organism evidence="1 2">
    <name type="scientific">Rotaria magnacalcarata</name>
    <dbReference type="NCBI Taxonomy" id="392030"/>
    <lineage>
        <taxon>Eukaryota</taxon>
        <taxon>Metazoa</taxon>
        <taxon>Spiralia</taxon>
        <taxon>Gnathifera</taxon>
        <taxon>Rotifera</taxon>
        <taxon>Eurotatoria</taxon>
        <taxon>Bdelloidea</taxon>
        <taxon>Philodinida</taxon>
        <taxon>Philodinidae</taxon>
        <taxon>Rotaria</taxon>
    </lineage>
</organism>
<dbReference type="AlphaFoldDB" id="A0A8S3F9K2"/>
<reference evidence="1" key="1">
    <citation type="submission" date="2021-02" db="EMBL/GenBank/DDBJ databases">
        <authorList>
            <person name="Nowell W R."/>
        </authorList>
    </citation>
    <scope>NUCLEOTIDE SEQUENCE</scope>
</reference>
<proteinExistence type="predicted"/>
<gene>
    <name evidence="1" type="ORF">SMN809_LOCUS62028</name>
</gene>
<name>A0A8S3F9K2_9BILA</name>
<dbReference type="Proteomes" id="UP000676336">
    <property type="component" value="Unassembled WGS sequence"/>
</dbReference>
<evidence type="ECO:0000313" key="2">
    <source>
        <dbReference type="Proteomes" id="UP000676336"/>
    </source>
</evidence>
<accession>A0A8S3F9K2</accession>
<sequence length="121" mass="13891">MNDDSEVQSILNKNRTTDSAPLFTCGLKLDKYDYEKKIHLERTFRQIIDELRVKQSSLPPEAQNDLASKSMPIEYYDSFFIDRNGDELASANVGALQQGWVIPEYEQVYRLALPDSEQQAS</sequence>
<evidence type="ECO:0000313" key="1">
    <source>
        <dbReference type="EMBL" id="CAF5109381.1"/>
    </source>
</evidence>
<dbReference type="EMBL" id="CAJOBI010253848">
    <property type="protein sequence ID" value="CAF5109381.1"/>
    <property type="molecule type" value="Genomic_DNA"/>
</dbReference>